<evidence type="ECO:0000313" key="2">
    <source>
        <dbReference type="EMBL" id="ETN97471.1"/>
    </source>
</evidence>
<comment type="caution">
    <text evidence="2">The sequence shown here is derived from an EMBL/GenBank/DDBJ whole genome shotgun (WGS) entry which is preliminary data.</text>
</comment>
<dbReference type="EMBL" id="ASPP01049616">
    <property type="protein sequence ID" value="ETN97471.1"/>
    <property type="molecule type" value="Genomic_DNA"/>
</dbReference>
<gene>
    <name evidence="2" type="ORF">RFI_40058</name>
</gene>
<reference evidence="2 3" key="1">
    <citation type="journal article" date="2013" name="Curr. Biol.">
        <title>The Genome of the Foraminiferan Reticulomyxa filosa.</title>
        <authorList>
            <person name="Glockner G."/>
            <person name="Hulsmann N."/>
            <person name="Schleicher M."/>
            <person name="Noegel A.A."/>
            <person name="Eichinger L."/>
            <person name="Gallinger C."/>
            <person name="Pawlowski J."/>
            <person name="Sierra R."/>
            <person name="Euteneuer U."/>
            <person name="Pillet L."/>
            <person name="Moustafa A."/>
            <person name="Platzer M."/>
            <person name="Groth M."/>
            <person name="Szafranski K."/>
            <person name="Schliwa M."/>
        </authorList>
    </citation>
    <scope>NUCLEOTIDE SEQUENCE [LARGE SCALE GENOMIC DNA]</scope>
</reference>
<proteinExistence type="predicted"/>
<feature type="non-terminal residue" evidence="2">
    <location>
        <position position="1"/>
    </location>
</feature>
<name>X6L8R0_RETFI</name>
<keyword evidence="3" id="KW-1185">Reference proteome</keyword>
<sequence>EEVEERPQEFSAEYTLRKQWGDKTKFDDTWKGFVQGWNHVASRVTTDYQKSGARVRGPGQEPAENEQKEEEKKDNDEKYDVEDKNNIEALDIGTGKFKKYLVMVDTLNQCKNISFQCIKTNNPNNELSAREVPLWPAIDCGSTGPLETSKMIRLLLDHLVTVNNNCLSNCHQDFEWSFTIKCYKYLRLNATEENALATHTLGEILLTHISSEKDVVGIDETKFLQEIQECTSQKFEYGTNVPFAVNLRLLESRMKDNYIVGRKIIKFTLSELMFELAGQHDIRQ</sequence>
<accession>X6L8R0</accession>
<dbReference type="Proteomes" id="UP000023152">
    <property type="component" value="Unassembled WGS sequence"/>
</dbReference>
<evidence type="ECO:0000256" key="1">
    <source>
        <dbReference type="SAM" id="MobiDB-lite"/>
    </source>
</evidence>
<dbReference type="AlphaFoldDB" id="X6L8R0"/>
<feature type="non-terminal residue" evidence="2">
    <location>
        <position position="284"/>
    </location>
</feature>
<feature type="compositionally biased region" description="Basic and acidic residues" evidence="1">
    <location>
        <begin position="65"/>
        <end position="81"/>
    </location>
</feature>
<evidence type="ECO:0000313" key="3">
    <source>
        <dbReference type="Proteomes" id="UP000023152"/>
    </source>
</evidence>
<organism evidence="2 3">
    <name type="scientific">Reticulomyxa filosa</name>
    <dbReference type="NCBI Taxonomy" id="46433"/>
    <lineage>
        <taxon>Eukaryota</taxon>
        <taxon>Sar</taxon>
        <taxon>Rhizaria</taxon>
        <taxon>Retaria</taxon>
        <taxon>Foraminifera</taxon>
        <taxon>Monothalamids</taxon>
        <taxon>Reticulomyxidae</taxon>
        <taxon>Reticulomyxa</taxon>
    </lineage>
</organism>
<protein>
    <submittedName>
        <fullName evidence="2">Uncharacterized protein</fullName>
    </submittedName>
</protein>
<feature type="region of interest" description="Disordered" evidence="1">
    <location>
        <begin position="47"/>
        <end position="81"/>
    </location>
</feature>